<dbReference type="Gene3D" id="1.10.10.10">
    <property type="entry name" value="Winged helix-like DNA-binding domain superfamily/Winged helix DNA-binding domain"/>
    <property type="match status" value="2"/>
</dbReference>
<organism evidence="2 3">
    <name type="scientific">Methanocella arvoryzae (strain DSM 22066 / NBRC 105507 / MRE50)</name>
    <dbReference type="NCBI Taxonomy" id="351160"/>
    <lineage>
        <taxon>Archaea</taxon>
        <taxon>Methanobacteriati</taxon>
        <taxon>Methanobacteriota</taxon>
        <taxon>Stenosarchaea group</taxon>
        <taxon>Methanomicrobia</taxon>
        <taxon>Methanocellales</taxon>
        <taxon>Methanocellaceae</taxon>
        <taxon>Methanocella</taxon>
    </lineage>
</organism>
<dbReference type="InterPro" id="IPR018391">
    <property type="entry name" value="PQQ_b-propeller_rpt"/>
</dbReference>
<dbReference type="InterPro" id="IPR011047">
    <property type="entry name" value="Quinoprotein_ADH-like_sf"/>
</dbReference>
<dbReference type="InterPro" id="IPR015943">
    <property type="entry name" value="WD40/YVTN_repeat-like_dom_sf"/>
</dbReference>
<evidence type="ECO:0000256" key="1">
    <source>
        <dbReference type="SAM" id="Phobius"/>
    </source>
</evidence>
<proteinExistence type="predicted"/>
<keyword evidence="3" id="KW-1185">Reference proteome</keyword>
<dbReference type="PANTHER" id="PTHR36216">
    <property type="entry name" value="TRANSCRIPTIONAL REGULATOR, TRMB"/>
    <property type="match status" value="1"/>
</dbReference>
<evidence type="ECO:0008006" key="4">
    <source>
        <dbReference type="Google" id="ProtNLM"/>
    </source>
</evidence>
<keyword evidence="1" id="KW-0472">Membrane</keyword>
<dbReference type="SUPFAM" id="SSF50998">
    <property type="entry name" value="Quinoprotein alcohol dehydrogenase-like"/>
    <property type="match status" value="1"/>
</dbReference>
<gene>
    <name evidence="2" type="ORF">RCIX856</name>
</gene>
<dbReference type="eggNOG" id="arCOG02611">
    <property type="taxonomic scope" value="Archaea"/>
</dbReference>
<dbReference type="STRING" id="351160.RCIX856"/>
<dbReference type="CDD" id="cd00090">
    <property type="entry name" value="HTH_ARSR"/>
    <property type="match status" value="1"/>
</dbReference>
<evidence type="ECO:0000313" key="2">
    <source>
        <dbReference type="EMBL" id="CAJ36217.1"/>
    </source>
</evidence>
<name>Q0W5X6_METAR</name>
<dbReference type="SMART" id="SM00564">
    <property type="entry name" value="PQQ"/>
    <property type="match status" value="4"/>
</dbReference>
<dbReference type="EMBL" id="AM114193">
    <property type="protein sequence ID" value="CAJ36217.1"/>
    <property type="molecule type" value="Genomic_DNA"/>
</dbReference>
<dbReference type="Gene3D" id="2.130.10.10">
    <property type="entry name" value="YVTN repeat-like/Quinoprotein amine dehydrogenase"/>
    <property type="match status" value="1"/>
</dbReference>
<keyword evidence="1" id="KW-1133">Transmembrane helix</keyword>
<dbReference type="PANTHER" id="PTHR36216:SF1">
    <property type="entry name" value="HTH ARSR-TYPE DOMAIN-CONTAINING PROTEIN"/>
    <property type="match status" value="1"/>
</dbReference>
<dbReference type="InterPro" id="IPR036390">
    <property type="entry name" value="WH_DNA-bd_sf"/>
</dbReference>
<dbReference type="SUPFAM" id="SSF46785">
    <property type="entry name" value="Winged helix' DNA-binding domain"/>
    <property type="match status" value="2"/>
</dbReference>
<dbReference type="InterPro" id="IPR036388">
    <property type="entry name" value="WH-like_DNA-bd_sf"/>
</dbReference>
<dbReference type="Gene3D" id="2.40.10.480">
    <property type="match status" value="1"/>
</dbReference>
<dbReference type="AlphaFoldDB" id="Q0W5X6"/>
<dbReference type="KEGG" id="rci:RCIX856"/>
<evidence type="ECO:0000313" key="3">
    <source>
        <dbReference type="Proteomes" id="UP000000663"/>
    </source>
</evidence>
<dbReference type="InterPro" id="IPR011991">
    <property type="entry name" value="ArsR-like_HTH"/>
</dbReference>
<feature type="transmembrane region" description="Helical" evidence="1">
    <location>
        <begin position="496"/>
        <end position="519"/>
    </location>
</feature>
<reference evidence="2 3" key="1">
    <citation type="journal article" date="2006" name="Science">
        <title>Genome of rice cluster I archaea -- the key methane producers in the rice rhizosphere.</title>
        <authorList>
            <person name="Erkel C."/>
            <person name="Kube M."/>
            <person name="Reinhardt R."/>
            <person name="Liesack W."/>
        </authorList>
    </citation>
    <scope>NUCLEOTIDE SEQUENCE [LARGE SCALE GENOMIC DNA]</scope>
    <source>
        <strain evidence="3">DSM 22066 / NBRC 105507 / MRE50</strain>
    </source>
</reference>
<protein>
    <recommendedName>
        <fullName evidence="4">HTH arsR-type domain-containing protein</fullName>
    </recommendedName>
</protein>
<keyword evidence="1" id="KW-0812">Transmembrane</keyword>
<accession>Q0W5X6</accession>
<sequence>MMKRSSIFTAILIAALVFMAATLAAIMLDNNSEGPVEMWSVKINDTGINSKPYVEDDDTFYFISGKTLHAMGPQGARWNVVLPVYDEAAGKYDNWNMETAVSDNNTIYMSVYPSKGSVRNNWSRGESEIVAVSRSGTILWSRQLNNSQTVKLTLCNERIYAYVNGYSVIAFGKNGRELWRQAGILFKPAFDEGGNMYQLSGSLDMTGVIARSPNGTTAWQRSLADYGVPFRAWRAISYDNGTVYLWTHDSLVAITKDGSLKWVKTSPEGWMSPIYGYLPDAQGRFFVSGGDVNSPIHIITVDGGETILENNTMRINTANIKNGVAYSTDVNDVGDRQVANLYDFQPVKVSAHYSETGEQIWQYTIPAGKVYAIRPDAHEFNIITNSYEPAFSVEANETPADEWYQERGMKPGSQIIKSHAIAWVVPGNNTVYVSYWVSNYEYPFFAGRSNCTYTGGIYALDMADGHLLWSRPTGSLVIDMVERNGTLYYRTADGKLSAIGFGIAAGLAAAAGYLCLHVLSAGTITRARSRIDRNDNRNRLYKLIADRPGSTLHELSRELPMNVGTVRYHLLILSMNHKITEYTDDTKYVRYFTNSNSYSPEEKLIIALLRRESYGRMILVLLNSPGITNMELAAKLGLPESAVSKYLRVLYEKSVVARTTETGQKPTYRISDRFLPIVKACCEKPGIIDQVTDPLSGA</sequence>
<dbReference type="eggNOG" id="arCOG02493">
    <property type="taxonomic scope" value="Archaea"/>
</dbReference>
<dbReference type="Proteomes" id="UP000000663">
    <property type="component" value="Chromosome"/>
</dbReference>